<dbReference type="PANTHER" id="PTHR43489:SF7">
    <property type="entry name" value="3-DEHYDRO-D-GULOSIDE 4-EPIMERASE-RELATED"/>
    <property type="match status" value="1"/>
</dbReference>
<dbReference type="GO" id="GO:0016853">
    <property type="term" value="F:isomerase activity"/>
    <property type="evidence" value="ECO:0007669"/>
    <property type="project" value="UniProtKB-KW"/>
</dbReference>
<dbReference type="Gene3D" id="3.20.20.150">
    <property type="entry name" value="Divalent-metal-dependent TIM barrel enzymes"/>
    <property type="match status" value="1"/>
</dbReference>
<dbReference type="OrthoDB" id="2274384at2"/>
<evidence type="ECO:0000313" key="4">
    <source>
        <dbReference type="Proteomes" id="UP000051461"/>
    </source>
</evidence>
<dbReference type="InterPro" id="IPR050417">
    <property type="entry name" value="Sugar_Epim/Isomerase"/>
</dbReference>
<dbReference type="EMBL" id="AZDA01000124">
    <property type="protein sequence ID" value="KRK33072.1"/>
    <property type="molecule type" value="Genomic_DNA"/>
</dbReference>
<dbReference type="InterPro" id="IPR013022">
    <property type="entry name" value="Xyl_isomerase-like_TIM-brl"/>
</dbReference>
<dbReference type="RefSeq" id="WP_057905563.1">
    <property type="nucleotide sequence ID" value="NZ_AZDA01000124.1"/>
</dbReference>
<accession>A0A0R1GGC3</accession>
<feature type="domain" description="Xylose isomerase-like TIM barrel" evidence="2">
    <location>
        <begin position="26"/>
        <end position="273"/>
    </location>
</feature>
<dbReference type="STRING" id="1423726.FC07_GL001490"/>
<dbReference type="Pfam" id="PF01261">
    <property type="entry name" value="AP_endonuc_2"/>
    <property type="match status" value="1"/>
</dbReference>
<keyword evidence="4" id="KW-1185">Reference proteome</keyword>
<comment type="caution">
    <text evidence="3">The sequence shown here is derived from an EMBL/GenBank/DDBJ whole genome shotgun (WGS) entry which is preliminary data.</text>
</comment>
<name>A0A0R1GGC3_9LACO</name>
<sequence length="283" mass="31715">MIAQNRFCLNRKVAPGISLTDTIPFVAKLGIPNIELRNDLYGAPDNQTILDQLDGATVAALLKKHQVSVETINAVGNMDQRALIDENLKSLTEMLELCKALPVKKIVFCPVRSQADRRSSAQRQAEAIANIKEYAQLLTKYQVNGLIEPLGFEDSTLRTPWDGQEIIRKAGVTNFKLVADTFHYYLANVTSQQFQEQVDVNAIGLVHLSGVPTMKARNRLDDQDRYMLDPADIMQSAAWARTFEAAGYQGIYAFEPFSDDLKQWQLDQVKQELEKSIALVQGE</sequence>
<protein>
    <recommendedName>
        <fullName evidence="2">Xylose isomerase-like TIM barrel domain-containing protein</fullName>
    </recommendedName>
</protein>
<proteinExistence type="predicted"/>
<dbReference type="InterPro" id="IPR036237">
    <property type="entry name" value="Xyl_isomerase-like_sf"/>
</dbReference>
<dbReference type="PATRIC" id="fig|1423726.3.peg.1542"/>
<gene>
    <name evidence="3" type="ORF">FC07_GL001490</name>
</gene>
<dbReference type="PANTHER" id="PTHR43489">
    <property type="entry name" value="ISOMERASE"/>
    <property type="match status" value="1"/>
</dbReference>
<evidence type="ECO:0000256" key="1">
    <source>
        <dbReference type="ARBA" id="ARBA00023235"/>
    </source>
</evidence>
<dbReference type="AlphaFoldDB" id="A0A0R1GGC3"/>
<dbReference type="Proteomes" id="UP000051461">
    <property type="component" value="Unassembled WGS sequence"/>
</dbReference>
<organism evidence="3 4">
    <name type="scientific">Loigolactobacillus bifermentans DSM 20003</name>
    <dbReference type="NCBI Taxonomy" id="1423726"/>
    <lineage>
        <taxon>Bacteria</taxon>
        <taxon>Bacillati</taxon>
        <taxon>Bacillota</taxon>
        <taxon>Bacilli</taxon>
        <taxon>Lactobacillales</taxon>
        <taxon>Lactobacillaceae</taxon>
        <taxon>Loigolactobacillus</taxon>
    </lineage>
</organism>
<dbReference type="SUPFAM" id="SSF51658">
    <property type="entry name" value="Xylose isomerase-like"/>
    <property type="match status" value="1"/>
</dbReference>
<keyword evidence="1" id="KW-0413">Isomerase</keyword>
<evidence type="ECO:0000259" key="2">
    <source>
        <dbReference type="Pfam" id="PF01261"/>
    </source>
</evidence>
<reference evidence="3 4" key="1">
    <citation type="journal article" date="2015" name="Genome Announc.">
        <title>Expanding the biotechnology potential of lactobacilli through comparative genomics of 213 strains and associated genera.</title>
        <authorList>
            <person name="Sun Z."/>
            <person name="Harris H.M."/>
            <person name="McCann A."/>
            <person name="Guo C."/>
            <person name="Argimon S."/>
            <person name="Zhang W."/>
            <person name="Yang X."/>
            <person name="Jeffery I.B."/>
            <person name="Cooney J.C."/>
            <person name="Kagawa T.F."/>
            <person name="Liu W."/>
            <person name="Song Y."/>
            <person name="Salvetti E."/>
            <person name="Wrobel A."/>
            <person name="Rasinkangas P."/>
            <person name="Parkhill J."/>
            <person name="Rea M.C."/>
            <person name="O'Sullivan O."/>
            <person name="Ritari J."/>
            <person name="Douillard F.P."/>
            <person name="Paul Ross R."/>
            <person name="Yang R."/>
            <person name="Briner A.E."/>
            <person name="Felis G.E."/>
            <person name="de Vos W.M."/>
            <person name="Barrangou R."/>
            <person name="Klaenhammer T.R."/>
            <person name="Caufield P.W."/>
            <person name="Cui Y."/>
            <person name="Zhang H."/>
            <person name="O'Toole P.W."/>
        </authorList>
    </citation>
    <scope>NUCLEOTIDE SEQUENCE [LARGE SCALE GENOMIC DNA]</scope>
    <source>
        <strain evidence="3 4">DSM 20003</strain>
    </source>
</reference>
<evidence type="ECO:0000313" key="3">
    <source>
        <dbReference type="EMBL" id="KRK33072.1"/>
    </source>
</evidence>